<dbReference type="Pfam" id="PF00078">
    <property type="entry name" value="RVT_1"/>
    <property type="match status" value="1"/>
</dbReference>
<dbReference type="SUPFAM" id="SSF56672">
    <property type="entry name" value="DNA/RNA polymerases"/>
    <property type="match status" value="1"/>
</dbReference>
<proteinExistence type="inferred from homology"/>
<evidence type="ECO:0000256" key="2">
    <source>
        <dbReference type="ARBA" id="ARBA00012180"/>
    </source>
</evidence>
<dbReference type="EMBL" id="JAINUG010000033">
    <property type="protein sequence ID" value="KAJ8408826.1"/>
    <property type="molecule type" value="Genomic_DNA"/>
</dbReference>
<name>A0AAD7SU88_9TELE</name>
<dbReference type="GO" id="GO:0004523">
    <property type="term" value="F:RNA-DNA hybrid ribonuclease activity"/>
    <property type="evidence" value="ECO:0007669"/>
    <property type="project" value="UniProtKB-EC"/>
</dbReference>
<sequence length="151" mass="16890">MDRVLAGIPRKECLVYLDNILAHGSSFEAALGALQRMLERVAAAGLKLHPEKCHFMRREVVFLGHMVGEEGISTMGDKVQAVRDWPTPTDQRHFLGLASYYRRFVSGFSCIGAPLFCLLQKDRAFTWSEKCQEAFSSLLNALIRVPCTCPA</sequence>
<dbReference type="InterPro" id="IPR043502">
    <property type="entry name" value="DNA/RNA_pol_sf"/>
</dbReference>
<dbReference type="FunFam" id="3.30.70.270:FF:000020">
    <property type="entry name" value="Transposon Tf2-6 polyprotein-like Protein"/>
    <property type="match status" value="1"/>
</dbReference>
<reference evidence="4" key="1">
    <citation type="journal article" date="2023" name="Science">
        <title>Genome structures resolve the early diversification of teleost fishes.</title>
        <authorList>
            <person name="Parey E."/>
            <person name="Louis A."/>
            <person name="Montfort J."/>
            <person name="Bouchez O."/>
            <person name="Roques C."/>
            <person name="Iampietro C."/>
            <person name="Lluch J."/>
            <person name="Castinel A."/>
            <person name="Donnadieu C."/>
            <person name="Desvignes T."/>
            <person name="Floi Bucao C."/>
            <person name="Jouanno E."/>
            <person name="Wen M."/>
            <person name="Mejri S."/>
            <person name="Dirks R."/>
            <person name="Jansen H."/>
            <person name="Henkel C."/>
            <person name="Chen W.J."/>
            <person name="Zahm M."/>
            <person name="Cabau C."/>
            <person name="Klopp C."/>
            <person name="Thompson A.W."/>
            <person name="Robinson-Rechavi M."/>
            <person name="Braasch I."/>
            <person name="Lecointre G."/>
            <person name="Bobe J."/>
            <person name="Postlethwait J.H."/>
            <person name="Berthelot C."/>
            <person name="Roest Crollius H."/>
            <person name="Guiguen Y."/>
        </authorList>
    </citation>
    <scope>NUCLEOTIDE SEQUENCE</scope>
    <source>
        <strain evidence="4">NC1722</strain>
    </source>
</reference>
<dbReference type="InterPro" id="IPR000477">
    <property type="entry name" value="RT_dom"/>
</dbReference>
<comment type="caution">
    <text evidence="4">The sequence shown here is derived from an EMBL/GenBank/DDBJ whole genome shotgun (WGS) entry which is preliminary data.</text>
</comment>
<dbReference type="PANTHER" id="PTHR33064">
    <property type="entry name" value="POL PROTEIN"/>
    <property type="match status" value="1"/>
</dbReference>
<comment type="similarity">
    <text evidence="1">Belongs to the beta type-B retroviral polymerase family. HERV class-II K(HML-2) pol subfamily.</text>
</comment>
<evidence type="ECO:0000313" key="4">
    <source>
        <dbReference type="EMBL" id="KAJ8408826.1"/>
    </source>
</evidence>
<evidence type="ECO:0000259" key="3">
    <source>
        <dbReference type="Pfam" id="PF00078"/>
    </source>
</evidence>
<dbReference type="EC" id="3.1.26.4" evidence="2"/>
<dbReference type="InterPro" id="IPR043128">
    <property type="entry name" value="Rev_trsase/Diguanyl_cyclase"/>
</dbReference>
<evidence type="ECO:0000256" key="1">
    <source>
        <dbReference type="ARBA" id="ARBA00010879"/>
    </source>
</evidence>
<keyword evidence="5" id="KW-1185">Reference proteome</keyword>
<feature type="domain" description="Reverse transcriptase" evidence="3">
    <location>
        <begin position="1"/>
        <end position="66"/>
    </location>
</feature>
<dbReference type="Proteomes" id="UP001221898">
    <property type="component" value="Unassembled WGS sequence"/>
</dbReference>
<dbReference type="InterPro" id="IPR051320">
    <property type="entry name" value="Viral_Replic_Matur_Polypro"/>
</dbReference>
<dbReference type="PANTHER" id="PTHR33064:SF37">
    <property type="entry name" value="RIBONUCLEASE H"/>
    <property type="match status" value="1"/>
</dbReference>
<gene>
    <name evidence="4" type="ORF">AAFF_G00246440</name>
</gene>
<dbReference type="Gene3D" id="3.30.70.270">
    <property type="match status" value="2"/>
</dbReference>
<dbReference type="AlphaFoldDB" id="A0AAD7SU88"/>
<protein>
    <recommendedName>
        <fullName evidence="2">ribonuclease H</fullName>
        <ecNumber evidence="2">3.1.26.4</ecNumber>
    </recommendedName>
</protein>
<organism evidence="4 5">
    <name type="scientific">Aldrovandia affinis</name>
    <dbReference type="NCBI Taxonomy" id="143900"/>
    <lineage>
        <taxon>Eukaryota</taxon>
        <taxon>Metazoa</taxon>
        <taxon>Chordata</taxon>
        <taxon>Craniata</taxon>
        <taxon>Vertebrata</taxon>
        <taxon>Euteleostomi</taxon>
        <taxon>Actinopterygii</taxon>
        <taxon>Neopterygii</taxon>
        <taxon>Teleostei</taxon>
        <taxon>Notacanthiformes</taxon>
        <taxon>Halosauridae</taxon>
        <taxon>Aldrovandia</taxon>
    </lineage>
</organism>
<evidence type="ECO:0000313" key="5">
    <source>
        <dbReference type="Proteomes" id="UP001221898"/>
    </source>
</evidence>
<accession>A0AAD7SU88</accession>